<dbReference type="EMBL" id="NMQE01000826">
    <property type="protein sequence ID" value="PMB17333.1"/>
    <property type="molecule type" value="Genomic_DNA"/>
</dbReference>
<sequence>MEIGEQGMGKGDREDKEDKGECGECGECGRGTTCWRKRFCEKEASRRELQSFSRRILISNPKSKI</sequence>
<accession>A0A2N6L5Z6</accession>
<gene>
    <name evidence="2" type="ORF">CEN46_23830</name>
</gene>
<comment type="caution">
    <text evidence="2">The sequence shown here is derived from an EMBL/GenBank/DDBJ whole genome shotgun (WGS) entry which is preliminary data.</text>
</comment>
<dbReference type="AlphaFoldDB" id="A0A2N6L5Z6"/>
<feature type="compositionally biased region" description="Basic and acidic residues" evidence="1">
    <location>
        <begin position="10"/>
        <end position="22"/>
    </location>
</feature>
<evidence type="ECO:0000256" key="1">
    <source>
        <dbReference type="SAM" id="MobiDB-lite"/>
    </source>
</evidence>
<evidence type="ECO:0000313" key="2">
    <source>
        <dbReference type="EMBL" id="PMB17333.1"/>
    </source>
</evidence>
<protein>
    <submittedName>
        <fullName evidence="2">Uncharacterized protein</fullName>
    </submittedName>
</protein>
<organism evidence="2 3">
    <name type="scientific">Fischerella thermalis CCMEE 5318</name>
    <dbReference type="NCBI Taxonomy" id="2019666"/>
    <lineage>
        <taxon>Bacteria</taxon>
        <taxon>Bacillati</taxon>
        <taxon>Cyanobacteriota</taxon>
        <taxon>Cyanophyceae</taxon>
        <taxon>Nostocales</taxon>
        <taxon>Hapalosiphonaceae</taxon>
        <taxon>Fischerella</taxon>
    </lineage>
</organism>
<evidence type="ECO:0000313" key="3">
    <source>
        <dbReference type="Proteomes" id="UP000235081"/>
    </source>
</evidence>
<dbReference type="Proteomes" id="UP000235081">
    <property type="component" value="Unassembled WGS sequence"/>
</dbReference>
<proteinExistence type="predicted"/>
<name>A0A2N6L5Z6_9CYAN</name>
<reference evidence="2 3" key="1">
    <citation type="submission" date="2017-07" db="EMBL/GenBank/DDBJ databases">
        <title>Genomes of Fischerella (Mastigocladus) sp. strains.</title>
        <authorList>
            <person name="Miller S.R."/>
        </authorList>
    </citation>
    <scope>NUCLEOTIDE SEQUENCE [LARGE SCALE GENOMIC DNA]</scope>
    <source>
        <strain evidence="2 3">CCMEE 5318</strain>
    </source>
</reference>
<feature type="region of interest" description="Disordered" evidence="1">
    <location>
        <begin position="1"/>
        <end position="24"/>
    </location>
</feature>